<accession>A0ABS6D1I4</accession>
<evidence type="ECO:0000259" key="1">
    <source>
        <dbReference type="SMART" id="SM00871"/>
    </source>
</evidence>
<dbReference type="InterPro" id="IPR010499">
    <property type="entry name" value="AraC_E-bd"/>
</dbReference>
<evidence type="ECO:0000313" key="2">
    <source>
        <dbReference type="EMBL" id="MBU3875355.1"/>
    </source>
</evidence>
<evidence type="ECO:0000313" key="3">
    <source>
        <dbReference type="Proteomes" id="UP000723714"/>
    </source>
</evidence>
<dbReference type="SMART" id="SM00871">
    <property type="entry name" value="AraC_E_bind"/>
    <property type="match status" value="1"/>
</dbReference>
<dbReference type="InterPro" id="IPR053182">
    <property type="entry name" value="YobU-like_regulator"/>
</dbReference>
<reference evidence="2 3" key="1">
    <citation type="submission" date="2021-06" db="EMBL/GenBank/DDBJ databases">
        <title>Faecalicatena sp. nov. isolated from porcine feces.</title>
        <authorList>
            <person name="Oh B.S."/>
            <person name="Lee J.H."/>
        </authorList>
    </citation>
    <scope>NUCLEOTIDE SEQUENCE [LARGE SCALE GENOMIC DNA]</scope>
    <source>
        <strain evidence="2 3">AGMB00832</strain>
    </source>
</reference>
<dbReference type="PANTHER" id="PTHR36444:SF2">
    <property type="entry name" value="TRANSCRIPTIONAL REGULATOR PROTEIN YOBU-RELATED"/>
    <property type="match status" value="1"/>
</dbReference>
<comment type="caution">
    <text evidence="2">The sequence shown here is derived from an EMBL/GenBank/DDBJ whole genome shotgun (WGS) entry which is preliminary data.</text>
</comment>
<organism evidence="2 3">
    <name type="scientific">Faecalicatena faecalis</name>
    <dbReference type="NCBI Taxonomy" id="2726362"/>
    <lineage>
        <taxon>Bacteria</taxon>
        <taxon>Bacillati</taxon>
        <taxon>Bacillota</taxon>
        <taxon>Clostridia</taxon>
        <taxon>Lachnospirales</taxon>
        <taxon>Lachnospiraceae</taxon>
        <taxon>Faecalicatena</taxon>
    </lineage>
</organism>
<proteinExistence type="predicted"/>
<name>A0ABS6D1I4_9FIRM</name>
<keyword evidence="3" id="KW-1185">Reference proteome</keyword>
<gene>
    <name evidence="2" type="ORF">HGO97_005960</name>
</gene>
<dbReference type="EMBL" id="JABACJ020000004">
    <property type="protein sequence ID" value="MBU3875355.1"/>
    <property type="molecule type" value="Genomic_DNA"/>
</dbReference>
<dbReference type="Proteomes" id="UP000723714">
    <property type="component" value="Unassembled WGS sequence"/>
</dbReference>
<dbReference type="RefSeq" id="WP_216240298.1">
    <property type="nucleotide sequence ID" value="NZ_JABACJ020000004.1"/>
</dbReference>
<sequence length="151" mass="17137">MEYELVKLQEKKAAGLRARTNNFSPDMGMVIGGLWQRFYQEDIYGQIPGKVTGKALGVYSGYAGDEKADYDISVACEIDGTGDMPQDVTLFTIPEGNYAKFIVKGNVQTAVSEFWQELWKMDLERTFVCDFEEYQDSEMDEAEIHLYIGVK</sequence>
<dbReference type="InterPro" id="IPR029441">
    <property type="entry name" value="Cass2"/>
</dbReference>
<dbReference type="Pfam" id="PF14526">
    <property type="entry name" value="Cass2"/>
    <property type="match status" value="1"/>
</dbReference>
<feature type="domain" description="AraC effector-binding" evidence="1">
    <location>
        <begin position="1"/>
        <end position="151"/>
    </location>
</feature>
<dbReference type="PANTHER" id="PTHR36444">
    <property type="entry name" value="TRANSCRIPTIONAL REGULATOR PROTEIN YOBU-RELATED"/>
    <property type="match status" value="1"/>
</dbReference>
<protein>
    <submittedName>
        <fullName evidence="2">GyrI-like domain-containing protein</fullName>
    </submittedName>
</protein>